<dbReference type="InterPro" id="IPR000953">
    <property type="entry name" value="Chromo/chromo_shadow_dom"/>
</dbReference>
<gene>
    <name evidence="7" type="ORF">MFLAVUS_009035</name>
</gene>
<feature type="compositionally biased region" description="Basic residues" evidence="5">
    <location>
        <begin position="332"/>
        <end position="343"/>
    </location>
</feature>
<dbReference type="SMART" id="SM00173">
    <property type="entry name" value="RAS"/>
    <property type="match status" value="1"/>
</dbReference>
<feature type="compositionally biased region" description="Pro residues" evidence="5">
    <location>
        <begin position="560"/>
        <end position="581"/>
    </location>
</feature>
<evidence type="ECO:0000259" key="6">
    <source>
        <dbReference type="PROSITE" id="PS50013"/>
    </source>
</evidence>
<feature type="region of interest" description="Disordered" evidence="5">
    <location>
        <begin position="263"/>
        <end position="643"/>
    </location>
</feature>
<dbReference type="InterPro" id="IPR016197">
    <property type="entry name" value="Chromo-like_dom_sf"/>
</dbReference>
<keyword evidence="4" id="KW-0539">Nucleus</keyword>
<feature type="compositionally biased region" description="Acidic residues" evidence="5">
    <location>
        <begin position="347"/>
        <end position="366"/>
    </location>
</feature>
<evidence type="ECO:0000256" key="1">
    <source>
        <dbReference type="ARBA" id="ARBA00004123"/>
    </source>
</evidence>
<dbReference type="Gene3D" id="3.40.50.300">
    <property type="entry name" value="P-loop containing nucleotide triphosphate hydrolases"/>
    <property type="match status" value="1"/>
</dbReference>
<feature type="compositionally biased region" description="Polar residues" evidence="5">
    <location>
        <begin position="590"/>
        <end position="604"/>
    </location>
</feature>
<feature type="compositionally biased region" description="Polar residues" evidence="5">
    <location>
        <begin position="620"/>
        <end position="630"/>
    </location>
</feature>
<dbReference type="PROSITE" id="PS00598">
    <property type="entry name" value="CHROMO_1"/>
    <property type="match status" value="1"/>
</dbReference>
<feature type="domain" description="Chromo" evidence="6">
    <location>
        <begin position="209"/>
        <end position="259"/>
    </location>
</feature>
<keyword evidence="3" id="KW-0342">GTP-binding</keyword>
<dbReference type="PANTHER" id="PTHR24070">
    <property type="entry name" value="RAS, DI-RAS, AND RHEB FAMILY MEMBERS OF SMALL GTPASE SUPERFAMILY"/>
    <property type="match status" value="1"/>
</dbReference>
<feature type="compositionally biased region" description="Basic and acidic residues" evidence="5">
    <location>
        <begin position="374"/>
        <end position="413"/>
    </location>
</feature>
<sequence length="1068" mass="122376">MMLYKLVVLGDGGVGKTALTIQLCLNHFSYINNQYTYDPTIEDSYRKQVVIDDQPCVLEVLDTAGQEEYTALRDQWIRDGEGFLLVYSIASRSTFERIERFRNQIFRVKDLDNVPMMLVGNKCDKVTEREVTREEGSAMAKQLACDFIETSAKTCVNVERSFYQVVKAIRAQREGLKPGGPKGKSKKEKKSKCLIFLDGLEDEDDTFYYEVEEIVQMYTTDSGVRMFEIKWKNYGPEHNTWEPEHNLNCPSVLKAFFEKMGINPKGGNKKHNKRNRKAISIDEPNHATESTFSTESSKPQKSKKLSSKKGKEKEDSFILSDDDAEVWDRSNKGKNKKDSKKRKEKEVEAEYPFDDDYEPDTVEESDVWNQFDTEIVKKKDANDTTKKKDENDPVKKRKLSDIRRDRKYEDAISRGKMAIEAAKKIIEQEKRSSGAQSSSSSEPTKQTDESFTAIKRSIIQKPTAPPTIDIDKLIDSVKRPKPLALSKYPESRPPQTMKIKLTYNNYPNNLAPNTTPSPPLPAPPLSRPTAPHTRPLLSQSRPSHLQQQQQQQQQKFRISRPPPPPPSFPPPPPPSPSPPQQHSPVHIPTHNGSRNHPDSIPSQVERSDIRIRTREGQFADTPTLNVSSSTHTRKDPRKNADNVDRIKLSNSTAFPTPFMMDALLYHGTRFISPVVLEGCQHCYHQAQIRELISFTSNKRNDIITTYTVPLKALNNILLGRSISFITISPKDRFIELSKLKSYYQVNEMSGVVHHPDTRQALVLVAEEDIWKLSNLPSDMGPLKGAYTKLYGVFIDGLMPRPEALSREILYDVDNMDYTTPYQWNFAMEYLKFPEQLRRLKTKSKFLVYGNSDVSAVLGKAVNLLKHVQNPPTSYVMMFDRYNHTYFSRNLTKHKKEAATQIWEYGVPDYSYPEILPACEIFPNHSGGFITTDMENITQNPSIINNIIEEITKLNAIPTVYGEWKFILPFNWLQLLKNTIKDQESGQRVKDAIVALAIALSDDAIHVLRIWSSDAEELNHLQYLDRVARNKYKTHQYFVYVDDVSSVRSSQRIFSIDFVKSDRIYSTFS</sequence>
<comment type="subcellular location">
    <subcellularLocation>
        <location evidence="1">Nucleus</location>
    </subcellularLocation>
</comment>
<evidence type="ECO:0000313" key="7">
    <source>
        <dbReference type="EMBL" id="GAA5815523.1"/>
    </source>
</evidence>
<dbReference type="Pfam" id="PF00385">
    <property type="entry name" value="Chromo"/>
    <property type="match status" value="1"/>
</dbReference>
<dbReference type="InterPro" id="IPR023780">
    <property type="entry name" value="Chromo_domain"/>
</dbReference>
<dbReference type="InterPro" id="IPR020849">
    <property type="entry name" value="Small_GTPase_Ras-type"/>
</dbReference>
<name>A0ABP9Z8U7_9FUNG</name>
<reference evidence="7 8" key="1">
    <citation type="submission" date="2024-04" db="EMBL/GenBank/DDBJ databases">
        <title>genome sequences of Mucor flavus KT1a and Helicostylum pulchrum KT1b strains isolated from the surface of a dry-aged beef.</title>
        <authorList>
            <person name="Toyotome T."/>
            <person name="Hosono M."/>
            <person name="Torimaru M."/>
            <person name="Fukuda K."/>
            <person name="Mikami N."/>
        </authorList>
    </citation>
    <scope>NUCLEOTIDE SEQUENCE [LARGE SCALE GENOMIC DNA]</scope>
    <source>
        <strain evidence="7 8">KT1a</strain>
    </source>
</reference>
<dbReference type="EMBL" id="BAABUK010000026">
    <property type="protein sequence ID" value="GAA5815523.1"/>
    <property type="molecule type" value="Genomic_DNA"/>
</dbReference>
<dbReference type="InterPro" id="IPR023779">
    <property type="entry name" value="Chromodomain_CS"/>
</dbReference>
<evidence type="ECO:0000313" key="8">
    <source>
        <dbReference type="Proteomes" id="UP001473302"/>
    </source>
</evidence>
<evidence type="ECO:0000256" key="3">
    <source>
        <dbReference type="ARBA" id="ARBA00023134"/>
    </source>
</evidence>
<feature type="compositionally biased region" description="Basic residues" evidence="5">
    <location>
        <begin position="267"/>
        <end position="277"/>
    </location>
</feature>
<feature type="compositionally biased region" description="Polar residues" evidence="5">
    <location>
        <begin position="536"/>
        <end position="545"/>
    </location>
</feature>
<feature type="compositionally biased region" description="Basic and acidic residues" evidence="5">
    <location>
        <begin position="469"/>
        <end position="478"/>
    </location>
</feature>
<organism evidence="7 8">
    <name type="scientific">Mucor flavus</name>
    <dbReference type="NCBI Taxonomy" id="439312"/>
    <lineage>
        <taxon>Eukaryota</taxon>
        <taxon>Fungi</taxon>
        <taxon>Fungi incertae sedis</taxon>
        <taxon>Mucoromycota</taxon>
        <taxon>Mucoromycotina</taxon>
        <taxon>Mucoromycetes</taxon>
        <taxon>Mucorales</taxon>
        <taxon>Mucorineae</taxon>
        <taxon>Mucoraceae</taxon>
        <taxon>Mucor</taxon>
    </lineage>
</organism>
<dbReference type="PROSITE" id="PS50013">
    <property type="entry name" value="CHROMO_2"/>
    <property type="match status" value="1"/>
</dbReference>
<dbReference type="PRINTS" id="PR00449">
    <property type="entry name" value="RASTRNSFRMNG"/>
</dbReference>
<dbReference type="InterPro" id="IPR005225">
    <property type="entry name" value="Small_GTP-bd"/>
</dbReference>
<dbReference type="PROSITE" id="PS51419">
    <property type="entry name" value="RAB"/>
    <property type="match status" value="1"/>
</dbReference>
<dbReference type="Proteomes" id="UP001473302">
    <property type="component" value="Unassembled WGS sequence"/>
</dbReference>
<comment type="caution">
    <text evidence="7">The sequence shown here is derived from an EMBL/GenBank/DDBJ whole genome shotgun (WGS) entry which is preliminary data.</text>
</comment>
<evidence type="ECO:0000256" key="4">
    <source>
        <dbReference type="ARBA" id="ARBA00023242"/>
    </source>
</evidence>
<dbReference type="PROSITE" id="PS51421">
    <property type="entry name" value="RAS"/>
    <property type="match status" value="1"/>
</dbReference>
<dbReference type="CDD" id="cd00024">
    <property type="entry name" value="CD_CSD"/>
    <property type="match status" value="1"/>
</dbReference>
<dbReference type="SMART" id="SM00175">
    <property type="entry name" value="RAB"/>
    <property type="match status" value="1"/>
</dbReference>
<protein>
    <recommendedName>
        <fullName evidence="6">Chromo domain-containing protein</fullName>
    </recommendedName>
</protein>
<evidence type="ECO:0000256" key="5">
    <source>
        <dbReference type="SAM" id="MobiDB-lite"/>
    </source>
</evidence>
<dbReference type="SUPFAM" id="SSF52540">
    <property type="entry name" value="P-loop containing nucleoside triphosphate hydrolases"/>
    <property type="match status" value="1"/>
</dbReference>
<evidence type="ECO:0000256" key="2">
    <source>
        <dbReference type="ARBA" id="ARBA00022741"/>
    </source>
</evidence>
<dbReference type="SMART" id="SM00176">
    <property type="entry name" value="RAN"/>
    <property type="match status" value="1"/>
</dbReference>
<feature type="compositionally biased region" description="Pro residues" evidence="5">
    <location>
        <begin position="515"/>
        <end position="526"/>
    </location>
</feature>
<dbReference type="InterPro" id="IPR027417">
    <property type="entry name" value="P-loop_NTPase"/>
</dbReference>
<feature type="compositionally biased region" description="Basic and acidic residues" evidence="5">
    <location>
        <begin position="605"/>
        <end position="617"/>
    </location>
</feature>
<dbReference type="Gene3D" id="2.40.50.40">
    <property type="match status" value="1"/>
</dbReference>
<keyword evidence="8" id="KW-1185">Reference proteome</keyword>
<dbReference type="NCBIfam" id="TIGR00231">
    <property type="entry name" value="small_GTP"/>
    <property type="match status" value="1"/>
</dbReference>
<dbReference type="PROSITE" id="PS51420">
    <property type="entry name" value="RHO"/>
    <property type="match status" value="1"/>
</dbReference>
<dbReference type="Pfam" id="PF00071">
    <property type="entry name" value="Ras"/>
    <property type="match status" value="1"/>
</dbReference>
<dbReference type="InterPro" id="IPR001806">
    <property type="entry name" value="Small_GTPase"/>
</dbReference>
<accession>A0ABP9Z8U7</accession>
<dbReference type="SMART" id="SM00298">
    <property type="entry name" value="CHROMO"/>
    <property type="match status" value="1"/>
</dbReference>
<keyword evidence="2" id="KW-0547">Nucleotide-binding</keyword>
<dbReference type="SUPFAM" id="SSF54160">
    <property type="entry name" value="Chromo domain-like"/>
    <property type="match status" value="1"/>
</dbReference>
<dbReference type="SMART" id="SM00174">
    <property type="entry name" value="RHO"/>
    <property type="match status" value="1"/>
</dbReference>
<feature type="compositionally biased region" description="Basic and acidic residues" evidence="5">
    <location>
        <begin position="421"/>
        <end position="432"/>
    </location>
</feature>
<proteinExistence type="predicted"/>